<name>A0ABV1VV61_9ACTN</name>
<evidence type="ECO:0000259" key="1">
    <source>
        <dbReference type="Pfam" id="PF13577"/>
    </source>
</evidence>
<dbReference type="SUPFAM" id="SSF54427">
    <property type="entry name" value="NTF2-like"/>
    <property type="match status" value="1"/>
</dbReference>
<feature type="domain" description="SnoaL-like" evidence="1">
    <location>
        <begin position="5"/>
        <end position="129"/>
    </location>
</feature>
<accession>A0ABV1VV61</accession>
<organism evidence="2 3">
    <name type="scientific">Streptomyces carpinensis</name>
    <dbReference type="NCBI Taxonomy" id="66369"/>
    <lineage>
        <taxon>Bacteria</taxon>
        <taxon>Bacillati</taxon>
        <taxon>Actinomycetota</taxon>
        <taxon>Actinomycetes</taxon>
        <taxon>Kitasatosporales</taxon>
        <taxon>Streptomycetaceae</taxon>
        <taxon>Streptomyces</taxon>
    </lineage>
</organism>
<dbReference type="InterPro" id="IPR037401">
    <property type="entry name" value="SnoaL-like"/>
</dbReference>
<reference evidence="2 3" key="1">
    <citation type="submission" date="2024-06" db="EMBL/GenBank/DDBJ databases">
        <title>The Natural Products Discovery Center: Release of the First 8490 Sequenced Strains for Exploring Actinobacteria Biosynthetic Diversity.</title>
        <authorList>
            <person name="Kalkreuter E."/>
            <person name="Kautsar S.A."/>
            <person name="Yang D."/>
            <person name="Bader C.D."/>
            <person name="Teijaro C.N."/>
            <person name="Fluegel L."/>
            <person name="Davis C.M."/>
            <person name="Simpson J.R."/>
            <person name="Lauterbach L."/>
            <person name="Steele A.D."/>
            <person name="Gui C."/>
            <person name="Meng S."/>
            <person name="Li G."/>
            <person name="Viehrig K."/>
            <person name="Ye F."/>
            <person name="Su P."/>
            <person name="Kiefer A.F."/>
            <person name="Nichols A."/>
            <person name="Cepeda A.J."/>
            <person name="Yan W."/>
            <person name="Fan B."/>
            <person name="Jiang Y."/>
            <person name="Adhikari A."/>
            <person name="Zheng C.-J."/>
            <person name="Schuster L."/>
            <person name="Cowan T.M."/>
            <person name="Smanski M.J."/>
            <person name="Chevrette M.G."/>
            <person name="De Carvalho L.P.S."/>
            <person name="Shen B."/>
        </authorList>
    </citation>
    <scope>NUCLEOTIDE SEQUENCE [LARGE SCALE GENOMIC DNA]</scope>
    <source>
        <strain evidence="2 3">NPDC000634</strain>
    </source>
</reference>
<comment type="caution">
    <text evidence="2">The sequence shown here is derived from an EMBL/GenBank/DDBJ whole genome shotgun (WGS) entry which is preliminary data.</text>
</comment>
<dbReference type="Pfam" id="PF13577">
    <property type="entry name" value="SnoaL_4"/>
    <property type="match status" value="1"/>
</dbReference>
<dbReference type="Gene3D" id="3.10.450.50">
    <property type="match status" value="1"/>
</dbReference>
<evidence type="ECO:0000313" key="2">
    <source>
        <dbReference type="EMBL" id="MER6975819.1"/>
    </source>
</evidence>
<sequence>MTTTQASDLEQIRRLNHEYAWAIDNFRLDDLLTFFTRDGVFDMRPLGAPEAVAGTDALRKMFAGMIDEMDGCIHLMMNHLVDLAGDRATGRVYCHSFSLMPDGTKPEVFVCYEDSYARTNGKWQFTSRTVTPLLTTDR</sequence>
<protein>
    <submittedName>
        <fullName evidence="2">Nuclear transport factor 2 family protein</fullName>
    </submittedName>
</protein>
<gene>
    <name evidence="2" type="ORF">ABT317_01815</name>
</gene>
<keyword evidence="3" id="KW-1185">Reference proteome</keyword>
<proteinExistence type="predicted"/>
<dbReference type="Proteomes" id="UP001458415">
    <property type="component" value="Unassembled WGS sequence"/>
</dbReference>
<dbReference type="CDD" id="cd00531">
    <property type="entry name" value="NTF2_like"/>
    <property type="match status" value="1"/>
</dbReference>
<dbReference type="EMBL" id="JBEPCU010000011">
    <property type="protein sequence ID" value="MER6975819.1"/>
    <property type="molecule type" value="Genomic_DNA"/>
</dbReference>
<evidence type="ECO:0000313" key="3">
    <source>
        <dbReference type="Proteomes" id="UP001458415"/>
    </source>
</evidence>
<dbReference type="RefSeq" id="WP_086725096.1">
    <property type="nucleotide sequence ID" value="NZ_MUBM01000081.1"/>
</dbReference>
<dbReference type="InterPro" id="IPR032710">
    <property type="entry name" value="NTF2-like_dom_sf"/>
</dbReference>